<evidence type="ECO:0000256" key="1">
    <source>
        <dbReference type="ARBA" id="ARBA00004141"/>
    </source>
</evidence>
<reference evidence="7" key="1">
    <citation type="journal article" date="2012" name="PLoS Negl. Trop. Dis.">
        <title>A systematically improved high quality genome and transcriptome of the human blood fluke Schistosoma mansoni.</title>
        <authorList>
            <person name="Protasio A.V."/>
            <person name="Tsai I.J."/>
            <person name="Babbage A."/>
            <person name="Nichol S."/>
            <person name="Hunt M."/>
            <person name="Aslett M.A."/>
            <person name="De Silva N."/>
            <person name="Velarde G.S."/>
            <person name="Anderson T.J."/>
            <person name="Clark R.C."/>
            <person name="Davidson C."/>
            <person name="Dillon G.P."/>
            <person name="Holroyd N.E."/>
            <person name="LoVerde P.T."/>
            <person name="Lloyd C."/>
            <person name="McQuillan J."/>
            <person name="Oliveira G."/>
            <person name="Otto T.D."/>
            <person name="Parker-Manuel S.J."/>
            <person name="Quail M.A."/>
            <person name="Wilson R.A."/>
            <person name="Zerlotini A."/>
            <person name="Dunne D.W."/>
            <person name="Berriman M."/>
        </authorList>
    </citation>
    <scope>NUCLEOTIDE SEQUENCE [LARGE SCALE GENOMIC DNA]</scope>
    <source>
        <strain evidence="7">Puerto Rican</strain>
    </source>
</reference>
<keyword evidence="3 6" id="KW-0812">Transmembrane</keyword>
<dbReference type="Pfam" id="PF14857">
    <property type="entry name" value="TMEM151"/>
    <property type="match status" value="2"/>
</dbReference>
<dbReference type="WBParaSite" id="Smp_091000.1">
    <property type="protein sequence ID" value="Smp_091000.1"/>
    <property type="gene ID" value="Smp_091000"/>
</dbReference>
<sequence length="578" mass="67643">MTTKINRTVEYTNEFINPLPCKSTSSEVHLSPCENMPKENELRTKTLVPAQRTYNECIVYALGEWRCACLTTVLVTGIILVSSCGVKQLTIYMNSSQSDTYYPISYHKHEQSFRLLCQTSSLLIVNGLLFLVYLVYLIESWQSRNWIQTTWLIDTKMAYNLIHNTHKLIPSILWQIKCYHYAHNTPQYNHHQQNPKQRCTTLNENDLNKPTKYPFIQGDFDISTTEVNTQNDQYSMSFNKVPEMFSHSSGNTNINQMKCHRIITMNKICSFDLSKIDEIWDMSDNISELENFQLIELNLSTLFSFSDKKTYSEFQRQKQEFFTTYEKFDIYMETEQICTFTDFMKFPKQFLIIHKSSKPPMYLKGITYLIATLLLCSFPLRIFIYANKAKLHCKIHKIFGPKPKNETLYRSLKLIPFNNEGTNSNCLLNTFSTYTIPSLTVQKMSSNYGKSNHILNDTNENNKLPYNNEAVVLCNKHISENATYYTRNHNKKCNKYPSTISKDSYDSSQQKYDNKIDIYQSTTEDEDDDEELLSLDIRFDEYIKNKCIKKDKRSIGNNYSNYELDTVLRNSNLDVTSI</sequence>
<organism evidence="7 8">
    <name type="scientific">Schistosoma mansoni</name>
    <name type="common">Blood fluke</name>
    <dbReference type="NCBI Taxonomy" id="6183"/>
    <lineage>
        <taxon>Eukaryota</taxon>
        <taxon>Metazoa</taxon>
        <taxon>Spiralia</taxon>
        <taxon>Lophotrochozoa</taxon>
        <taxon>Platyhelminthes</taxon>
        <taxon>Trematoda</taxon>
        <taxon>Digenea</taxon>
        <taxon>Strigeidida</taxon>
        <taxon>Schistosomatoidea</taxon>
        <taxon>Schistosomatidae</taxon>
        <taxon>Schistosoma</taxon>
    </lineage>
</organism>
<dbReference type="PANTHER" id="PTHR31893:SF5">
    <property type="entry name" value="TRANSMEMBRANE PROTEIN 151 HOMOLOG"/>
    <property type="match status" value="1"/>
</dbReference>
<dbReference type="InterPro" id="IPR026767">
    <property type="entry name" value="Tmem151"/>
</dbReference>
<dbReference type="STRING" id="6183.A0A3Q0KJ12"/>
<evidence type="ECO:0000313" key="7">
    <source>
        <dbReference type="Proteomes" id="UP000008854"/>
    </source>
</evidence>
<keyword evidence="5 6" id="KW-0472">Membrane</keyword>
<evidence type="ECO:0000256" key="6">
    <source>
        <dbReference type="SAM" id="Phobius"/>
    </source>
</evidence>
<evidence type="ECO:0000256" key="3">
    <source>
        <dbReference type="ARBA" id="ARBA00022692"/>
    </source>
</evidence>
<feature type="transmembrane region" description="Helical" evidence="6">
    <location>
        <begin position="365"/>
        <end position="386"/>
    </location>
</feature>
<protein>
    <submittedName>
        <fullName evidence="8">RGS domain-containing protein</fullName>
    </submittedName>
</protein>
<evidence type="ECO:0000256" key="2">
    <source>
        <dbReference type="ARBA" id="ARBA00009583"/>
    </source>
</evidence>
<proteinExistence type="inferred from homology"/>
<comment type="subcellular location">
    <subcellularLocation>
        <location evidence="1">Membrane</location>
        <topology evidence="1">Multi-pass membrane protein</topology>
    </subcellularLocation>
</comment>
<comment type="similarity">
    <text evidence="2">Belongs to the TMEM151 family.</text>
</comment>
<keyword evidence="7" id="KW-1185">Reference proteome</keyword>
<evidence type="ECO:0000256" key="4">
    <source>
        <dbReference type="ARBA" id="ARBA00022989"/>
    </source>
</evidence>
<dbReference type="InParanoid" id="A0A3Q0KJ12"/>
<reference evidence="8" key="2">
    <citation type="submission" date="2018-12" db="UniProtKB">
        <authorList>
            <consortium name="WormBaseParasite"/>
        </authorList>
    </citation>
    <scope>IDENTIFICATION</scope>
    <source>
        <strain evidence="8">Puerto Rican</strain>
    </source>
</reference>
<dbReference type="AlphaFoldDB" id="A0A3Q0KJ12"/>
<name>A0A3Q0KJ12_SCHMA</name>
<dbReference type="PANTHER" id="PTHR31893">
    <property type="entry name" value="TRANSMEMBRANE PROTEIN 151 HOMOLOG"/>
    <property type="match status" value="1"/>
</dbReference>
<keyword evidence="4 6" id="KW-1133">Transmembrane helix</keyword>
<evidence type="ECO:0000256" key="5">
    <source>
        <dbReference type="ARBA" id="ARBA00023136"/>
    </source>
</evidence>
<dbReference type="GO" id="GO:0016020">
    <property type="term" value="C:membrane"/>
    <property type="evidence" value="ECO:0007669"/>
    <property type="project" value="UniProtKB-SubCell"/>
</dbReference>
<accession>A0A3Q0KJ12</accession>
<dbReference type="Proteomes" id="UP000008854">
    <property type="component" value="Unassembled WGS sequence"/>
</dbReference>
<feature type="transmembrane region" description="Helical" evidence="6">
    <location>
        <begin position="120"/>
        <end position="138"/>
    </location>
</feature>
<evidence type="ECO:0000313" key="8">
    <source>
        <dbReference type="WBParaSite" id="Smp_091000.1"/>
    </source>
</evidence>